<dbReference type="GO" id="GO:0003676">
    <property type="term" value="F:nucleic acid binding"/>
    <property type="evidence" value="ECO:0007669"/>
    <property type="project" value="InterPro"/>
</dbReference>
<name>A0A0B7JT72_BIOOC</name>
<dbReference type="InterPro" id="IPR003034">
    <property type="entry name" value="SAP_dom"/>
</dbReference>
<dbReference type="EMBL" id="CDPU01000003">
    <property type="protein sequence ID" value="CEO45701.1"/>
    <property type="molecule type" value="Genomic_DNA"/>
</dbReference>
<evidence type="ECO:0000313" key="3">
    <source>
        <dbReference type="EMBL" id="CEO45701.1"/>
    </source>
</evidence>
<dbReference type="SUPFAM" id="SSF68906">
    <property type="entry name" value="SAP domain"/>
    <property type="match status" value="1"/>
</dbReference>
<organism evidence="3">
    <name type="scientific">Bionectria ochroleuca</name>
    <name type="common">Gliocladium roseum</name>
    <dbReference type="NCBI Taxonomy" id="29856"/>
    <lineage>
        <taxon>Eukaryota</taxon>
        <taxon>Fungi</taxon>
        <taxon>Dikarya</taxon>
        <taxon>Ascomycota</taxon>
        <taxon>Pezizomycotina</taxon>
        <taxon>Sordariomycetes</taxon>
        <taxon>Hypocreomycetidae</taxon>
        <taxon>Hypocreales</taxon>
        <taxon>Bionectriaceae</taxon>
        <taxon>Clonostachys</taxon>
    </lineage>
</organism>
<dbReference type="InterPro" id="IPR036361">
    <property type="entry name" value="SAP_dom_sf"/>
</dbReference>
<dbReference type="SUPFAM" id="SSF54928">
    <property type="entry name" value="RNA-binding domain, RBD"/>
    <property type="match status" value="1"/>
</dbReference>
<dbReference type="PANTHER" id="PTHR47031:SF3">
    <property type="entry name" value="SAP DOMAIN-CONTAINING PROTEIN"/>
    <property type="match status" value="1"/>
</dbReference>
<feature type="region of interest" description="Disordered" evidence="1">
    <location>
        <begin position="227"/>
        <end position="275"/>
    </location>
</feature>
<protein>
    <recommendedName>
        <fullName evidence="2">SAP domain-containing protein</fullName>
    </recommendedName>
</protein>
<feature type="compositionally biased region" description="Polar residues" evidence="1">
    <location>
        <begin position="227"/>
        <end position="237"/>
    </location>
</feature>
<reference evidence="3" key="1">
    <citation type="submission" date="2015-01" db="EMBL/GenBank/DDBJ databases">
        <authorList>
            <person name="Durling Mikael"/>
        </authorList>
    </citation>
    <scope>NUCLEOTIDE SEQUENCE</scope>
</reference>
<dbReference type="Pfam" id="PF02037">
    <property type="entry name" value="SAP"/>
    <property type="match status" value="1"/>
</dbReference>
<feature type="compositionally biased region" description="Polar residues" evidence="1">
    <location>
        <begin position="76"/>
        <end position="85"/>
    </location>
</feature>
<dbReference type="CDD" id="cd12432">
    <property type="entry name" value="RRM_ACINU"/>
    <property type="match status" value="1"/>
</dbReference>
<dbReference type="PANTHER" id="PTHR47031">
    <property type="entry name" value="SAP DNA-BINDING DOMAIN-CONTAINING PROTEIN"/>
    <property type="match status" value="1"/>
</dbReference>
<gene>
    <name evidence="3" type="ORF">BN869_000001756_1</name>
</gene>
<feature type="domain" description="SAP" evidence="2">
    <location>
        <begin position="4"/>
        <end position="38"/>
    </location>
</feature>
<evidence type="ECO:0000256" key="1">
    <source>
        <dbReference type="SAM" id="MobiDB-lite"/>
    </source>
</evidence>
<dbReference type="SMART" id="SM00513">
    <property type="entry name" value="SAP"/>
    <property type="match status" value="1"/>
</dbReference>
<sequence length="629" mass="69181">MADWAKLKVVDLKAELKRRDLPQHGLKAELVARLVEADQSEAAPEASNEEEEKDGQGAQGDSSEGLGKDGAETPDGTASSDTISVQAPPEIKPSSEKDVEVRDFEPENKNTEDLKGSVLSEELPQTSPEPSTEARAPSADKEMPDALSQEPSNNSEEKPAENLQDEIIVTSETGREPTETLSNDPPPTEAESQKRKRRSATPTPDAEAVAKRARTLQSEMINTSTGAAISKQAQPETQAEEATGDSMEGVQTQNKLGQPIGGSTGNKAGSERDVPPSVHPATTALYISNLMRPLRPVDIQTHLADLATPAGQPPNDDIITEFHIDQVRSHAFVVFDNLPAASRVRNLLHDCVWPNESNRKALWVDFIPPEKVPAWIEKESGQGGRSANNIPVGPRSQRDLSISNAPTGPRSKRSGPGPRPPPGHMAGGMFDAKRTQAQPVIGYTPVSEDLARRRLDNMRSFYKRDVDRRDLGRDFNRYSFEDGDGFVDRGKEDLVEEGLAEEGLEDEEEDRPHTEEAGIDTSPVVLVVVTTALLVAITDRRIARHRHIDGRRRKYRLLSSIFFQLHLHTPRYGKELVNTCQGTSEKGSAILTWAFNGKGGMTRDKWSYSVILQSHVVFNDHEWAKVLWD</sequence>
<dbReference type="PROSITE" id="PS50800">
    <property type="entry name" value="SAP"/>
    <property type="match status" value="1"/>
</dbReference>
<evidence type="ECO:0000259" key="2">
    <source>
        <dbReference type="PROSITE" id="PS50800"/>
    </source>
</evidence>
<dbReference type="InterPro" id="IPR034257">
    <property type="entry name" value="Acinus_RRM"/>
</dbReference>
<feature type="region of interest" description="Disordered" evidence="1">
    <location>
        <begin position="37"/>
        <end position="213"/>
    </location>
</feature>
<dbReference type="AlphaFoldDB" id="A0A0B7JT72"/>
<feature type="region of interest" description="Disordered" evidence="1">
    <location>
        <begin position="378"/>
        <end position="429"/>
    </location>
</feature>
<dbReference type="Gene3D" id="1.10.720.30">
    <property type="entry name" value="SAP domain"/>
    <property type="match status" value="1"/>
</dbReference>
<feature type="compositionally biased region" description="Basic and acidic residues" evidence="1">
    <location>
        <begin position="93"/>
        <end position="115"/>
    </location>
</feature>
<accession>A0A0B7JT72</accession>
<dbReference type="InterPro" id="IPR035979">
    <property type="entry name" value="RBD_domain_sf"/>
</dbReference>
<proteinExistence type="predicted"/>